<dbReference type="Pfam" id="PF00578">
    <property type="entry name" value="AhpC-TSA"/>
    <property type="match status" value="1"/>
</dbReference>
<comment type="function">
    <text evidence="1">Thiol-specific peroxidase that catalyzes the reduction of hydrogen peroxide and organic hydroperoxides to water and alcohols, respectively. Plays a role in cell protection against oxidative stress by detoxifying peroxides and as sensor of hydrogen peroxide-mediated signaling events.</text>
</comment>
<organism evidence="14 15">
    <name type="scientific">Bacillus kandeliae</name>
    <dbReference type="NCBI Taxonomy" id="3129297"/>
    <lineage>
        <taxon>Bacteria</taxon>
        <taxon>Bacillati</taxon>
        <taxon>Bacillota</taxon>
        <taxon>Bacilli</taxon>
        <taxon>Bacillales</taxon>
        <taxon>Bacillaceae</taxon>
        <taxon>Bacillus</taxon>
    </lineage>
</organism>
<evidence type="ECO:0000256" key="7">
    <source>
        <dbReference type="ARBA" id="ARBA00023157"/>
    </source>
</evidence>
<dbReference type="InterPro" id="IPR000866">
    <property type="entry name" value="AhpC/TSA"/>
</dbReference>
<dbReference type="InterPro" id="IPR050924">
    <property type="entry name" value="Peroxiredoxin_BCP/PrxQ"/>
</dbReference>
<evidence type="ECO:0000259" key="13">
    <source>
        <dbReference type="PROSITE" id="PS51352"/>
    </source>
</evidence>
<evidence type="ECO:0000313" key="14">
    <source>
        <dbReference type="EMBL" id="WXB93862.1"/>
    </source>
</evidence>
<reference evidence="14 15" key="1">
    <citation type="submission" date="2024-02" db="EMBL/GenBank/DDBJ databases">
        <title>Seven novel Bacillus-like species.</title>
        <authorList>
            <person name="Liu G."/>
        </authorList>
    </citation>
    <scope>NUCLEOTIDE SEQUENCE [LARGE SCALE GENOMIC DNA]</scope>
    <source>
        <strain evidence="14 15">FJAT-52991</strain>
    </source>
</reference>
<dbReference type="CDD" id="cd03017">
    <property type="entry name" value="PRX_BCP"/>
    <property type="match status" value="1"/>
</dbReference>
<evidence type="ECO:0000256" key="8">
    <source>
        <dbReference type="ARBA" id="ARBA00023284"/>
    </source>
</evidence>
<dbReference type="InterPro" id="IPR013766">
    <property type="entry name" value="Thioredoxin_domain"/>
</dbReference>
<dbReference type="RefSeq" id="WP_338753391.1">
    <property type="nucleotide sequence ID" value="NZ_CP147404.1"/>
</dbReference>
<keyword evidence="5" id="KW-0049">Antioxidant</keyword>
<comment type="catalytic activity">
    <reaction evidence="12">
        <text>a hydroperoxide + [thioredoxin]-dithiol = an alcohol + [thioredoxin]-disulfide + H2O</text>
        <dbReference type="Rhea" id="RHEA:62620"/>
        <dbReference type="Rhea" id="RHEA-COMP:10698"/>
        <dbReference type="Rhea" id="RHEA-COMP:10700"/>
        <dbReference type="ChEBI" id="CHEBI:15377"/>
        <dbReference type="ChEBI" id="CHEBI:29950"/>
        <dbReference type="ChEBI" id="CHEBI:30879"/>
        <dbReference type="ChEBI" id="CHEBI:35924"/>
        <dbReference type="ChEBI" id="CHEBI:50058"/>
        <dbReference type="EC" id="1.11.1.24"/>
    </reaction>
</comment>
<proteinExistence type="inferred from homology"/>
<dbReference type="InterPro" id="IPR036249">
    <property type="entry name" value="Thioredoxin-like_sf"/>
</dbReference>
<gene>
    <name evidence="14" type="primary">bcp</name>
    <name evidence="14" type="ORF">WDJ61_04225</name>
</gene>
<evidence type="ECO:0000256" key="11">
    <source>
        <dbReference type="ARBA" id="ARBA00041373"/>
    </source>
</evidence>
<evidence type="ECO:0000256" key="2">
    <source>
        <dbReference type="ARBA" id="ARBA00011245"/>
    </source>
</evidence>
<dbReference type="NCBIfam" id="NF006960">
    <property type="entry name" value="PRK09437.1"/>
    <property type="match status" value="1"/>
</dbReference>
<protein>
    <recommendedName>
        <fullName evidence="3">thioredoxin-dependent peroxiredoxin</fullName>
        <ecNumber evidence="3">1.11.1.24</ecNumber>
    </recommendedName>
    <alternativeName>
        <fullName evidence="11">Bacterioferritin comigratory protein</fullName>
    </alternativeName>
    <alternativeName>
        <fullName evidence="9">Thioredoxin peroxidase</fullName>
    </alternativeName>
</protein>
<dbReference type="PROSITE" id="PS51352">
    <property type="entry name" value="THIOREDOXIN_2"/>
    <property type="match status" value="1"/>
</dbReference>
<evidence type="ECO:0000256" key="5">
    <source>
        <dbReference type="ARBA" id="ARBA00022862"/>
    </source>
</evidence>
<dbReference type="Gene3D" id="3.40.30.10">
    <property type="entry name" value="Glutaredoxin"/>
    <property type="match status" value="1"/>
</dbReference>
<dbReference type="PANTHER" id="PTHR42801">
    <property type="entry name" value="THIOREDOXIN-DEPENDENT PEROXIDE REDUCTASE"/>
    <property type="match status" value="1"/>
</dbReference>
<sequence length="157" mass="18205">MTVMIGDMAPDFTLLANSGENVRLSDYKGKNIVLYFYPKDMTPGCTTQACDFRDQHANFSDLNTVILGISIDPVERHQKFIEKYDLPFLLLADDEHKVCELYDVWKLKKNFGKEYMGIERSTFVIDTEGKLVKEWRKVKVKGHVEEALQFIQNEMSQ</sequence>
<dbReference type="EMBL" id="CP147404">
    <property type="protein sequence ID" value="WXB93862.1"/>
    <property type="molecule type" value="Genomic_DNA"/>
</dbReference>
<name>A0ABZ2N9B6_9BACI</name>
<evidence type="ECO:0000256" key="4">
    <source>
        <dbReference type="ARBA" id="ARBA00022559"/>
    </source>
</evidence>
<accession>A0ABZ2N9B6</accession>
<feature type="domain" description="Thioredoxin" evidence="13">
    <location>
        <begin position="3"/>
        <end position="156"/>
    </location>
</feature>
<dbReference type="SUPFAM" id="SSF52833">
    <property type="entry name" value="Thioredoxin-like"/>
    <property type="match status" value="1"/>
</dbReference>
<evidence type="ECO:0000313" key="15">
    <source>
        <dbReference type="Proteomes" id="UP001387364"/>
    </source>
</evidence>
<evidence type="ECO:0000256" key="12">
    <source>
        <dbReference type="ARBA" id="ARBA00049091"/>
    </source>
</evidence>
<keyword evidence="6 14" id="KW-0560">Oxidoreductase</keyword>
<dbReference type="Proteomes" id="UP001387364">
    <property type="component" value="Chromosome"/>
</dbReference>
<keyword evidence="7" id="KW-1015">Disulfide bond</keyword>
<dbReference type="PIRSF" id="PIRSF000239">
    <property type="entry name" value="AHPC"/>
    <property type="match status" value="1"/>
</dbReference>
<evidence type="ECO:0000256" key="10">
    <source>
        <dbReference type="ARBA" id="ARBA00038489"/>
    </source>
</evidence>
<keyword evidence="4 14" id="KW-0575">Peroxidase</keyword>
<dbReference type="InterPro" id="IPR024706">
    <property type="entry name" value="Peroxiredoxin_AhpC-typ"/>
</dbReference>
<comment type="subunit">
    <text evidence="2">Monomer.</text>
</comment>
<dbReference type="EC" id="1.11.1.24" evidence="3"/>
<dbReference type="PANTHER" id="PTHR42801:SF4">
    <property type="entry name" value="AHPC_TSA FAMILY PROTEIN"/>
    <property type="match status" value="1"/>
</dbReference>
<evidence type="ECO:0000256" key="1">
    <source>
        <dbReference type="ARBA" id="ARBA00003330"/>
    </source>
</evidence>
<dbReference type="GO" id="GO:0140824">
    <property type="term" value="F:thioredoxin-dependent peroxiredoxin activity"/>
    <property type="evidence" value="ECO:0007669"/>
    <property type="project" value="UniProtKB-EC"/>
</dbReference>
<evidence type="ECO:0000256" key="3">
    <source>
        <dbReference type="ARBA" id="ARBA00013017"/>
    </source>
</evidence>
<comment type="similarity">
    <text evidence="10">Belongs to the peroxiredoxin family. BCP/PrxQ subfamily.</text>
</comment>
<evidence type="ECO:0000256" key="9">
    <source>
        <dbReference type="ARBA" id="ARBA00032824"/>
    </source>
</evidence>
<evidence type="ECO:0000256" key="6">
    <source>
        <dbReference type="ARBA" id="ARBA00023002"/>
    </source>
</evidence>
<keyword evidence="15" id="KW-1185">Reference proteome</keyword>
<keyword evidence="8" id="KW-0676">Redox-active center</keyword>